<dbReference type="NCBIfam" id="NF033788">
    <property type="entry name" value="HTH_metalloreg"/>
    <property type="match status" value="1"/>
</dbReference>
<dbReference type="CDD" id="cd00090">
    <property type="entry name" value="HTH_ARSR"/>
    <property type="match status" value="1"/>
</dbReference>
<organism evidence="5 6">
    <name type="scientific">Acidicapsa dinghuensis</name>
    <dbReference type="NCBI Taxonomy" id="2218256"/>
    <lineage>
        <taxon>Bacteria</taxon>
        <taxon>Pseudomonadati</taxon>
        <taxon>Acidobacteriota</taxon>
        <taxon>Terriglobia</taxon>
        <taxon>Terriglobales</taxon>
        <taxon>Acidobacteriaceae</taxon>
        <taxon>Acidicapsa</taxon>
    </lineage>
</organism>
<evidence type="ECO:0000256" key="1">
    <source>
        <dbReference type="ARBA" id="ARBA00023015"/>
    </source>
</evidence>
<keyword evidence="2" id="KW-0238">DNA-binding</keyword>
<keyword evidence="1" id="KW-0805">Transcription regulation</keyword>
<protein>
    <submittedName>
        <fullName evidence="5">ArsR/SmtB family transcription factor</fullName>
    </submittedName>
</protein>
<evidence type="ECO:0000313" key="6">
    <source>
        <dbReference type="Proteomes" id="UP001596091"/>
    </source>
</evidence>
<evidence type="ECO:0000256" key="2">
    <source>
        <dbReference type="ARBA" id="ARBA00023125"/>
    </source>
</evidence>
<dbReference type="SUPFAM" id="SSF46785">
    <property type="entry name" value="Winged helix' DNA-binding domain"/>
    <property type="match status" value="1"/>
</dbReference>
<gene>
    <name evidence="5" type="ORF">ACFPT7_23840</name>
</gene>
<name>A0ABW1EM50_9BACT</name>
<sequence length="146" mass="16633">MGVEIERKRAICMCREILRFGTIVMKSIQEVDALQISRVLGDPVRFTIYRHIVEMNEMRCGDICLDTPVRASTVSHHLKVLSDAGLIGSRRIGQGVYYRVVLERLEAYLRYLRRLTQVGRASRSYSRATGAHAGDLQRARPADNTR</sequence>
<dbReference type="Gene3D" id="1.10.10.10">
    <property type="entry name" value="Winged helix-like DNA-binding domain superfamily/Winged helix DNA-binding domain"/>
    <property type="match status" value="1"/>
</dbReference>
<dbReference type="Proteomes" id="UP001596091">
    <property type="component" value="Unassembled WGS sequence"/>
</dbReference>
<proteinExistence type="predicted"/>
<comment type="caution">
    <text evidence="5">The sequence shown here is derived from an EMBL/GenBank/DDBJ whole genome shotgun (WGS) entry which is preliminary data.</text>
</comment>
<dbReference type="EMBL" id="JBHSPH010000019">
    <property type="protein sequence ID" value="MFC5865357.1"/>
    <property type="molecule type" value="Genomic_DNA"/>
</dbReference>
<dbReference type="InterPro" id="IPR051081">
    <property type="entry name" value="HTH_MetalResp_TranReg"/>
</dbReference>
<dbReference type="Pfam" id="PF12840">
    <property type="entry name" value="HTH_20"/>
    <property type="match status" value="1"/>
</dbReference>
<dbReference type="PROSITE" id="PS50987">
    <property type="entry name" value="HTH_ARSR_2"/>
    <property type="match status" value="1"/>
</dbReference>
<evidence type="ECO:0000259" key="4">
    <source>
        <dbReference type="PROSITE" id="PS50987"/>
    </source>
</evidence>
<feature type="domain" description="HTH arsR-type" evidence="4">
    <location>
        <begin position="25"/>
        <end position="120"/>
    </location>
</feature>
<dbReference type="InterPro" id="IPR001845">
    <property type="entry name" value="HTH_ArsR_DNA-bd_dom"/>
</dbReference>
<evidence type="ECO:0000256" key="3">
    <source>
        <dbReference type="ARBA" id="ARBA00023163"/>
    </source>
</evidence>
<dbReference type="InterPro" id="IPR036388">
    <property type="entry name" value="WH-like_DNA-bd_sf"/>
</dbReference>
<dbReference type="PRINTS" id="PR00778">
    <property type="entry name" value="HTHARSR"/>
</dbReference>
<dbReference type="InterPro" id="IPR011991">
    <property type="entry name" value="ArsR-like_HTH"/>
</dbReference>
<dbReference type="RefSeq" id="WP_377819987.1">
    <property type="nucleotide sequence ID" value="NZ_JAGSYH010000011.1"/>
</dbReference>
<accession>A0ABW1EM50</accession>
<dbReference type="PANTHER" id="PTHR33154:SF33">
    <property type="entry name" value="TRANSCRIPTIONAL REPRESSOR SDPR"/>
    <property type="match status" value="1"/>
</dbReference>
<keyword evidence="6" id="KW-1185">Reference proteome</keyword>
<evidence type="ECO:0000313" key="5">
    <source>
        <dbReference type="EMBL" id="MFC5865357.1"/>
    </source>
</evidence>
<dbReference type="PANTHER" id="PTHR33154">
    <property type="entry name" value="TRANSCRIPTIONAL REGULATOR, ARSR FAMILY"/>
    <property type="match status" value="1"/>
</dbReference>
<dbReference type="InterPro" id="IPR036390">
    <property type="entry name" value="WH_DNA-bd_sf"/>
</dbReference>
<dbReference type="SMART" id="SM00418">
    <property type="entry name" value="HTH_ARSR"/>
    <property type="match status" value="1"/>
</dbReference>
<keyword evidence="3" id="KW-0804">Transcription</keyword>
<reference evidence="6" key="1">
    <citation type="journal article" date="2019" name="Int. J. Syst. Evol. Microbiol.">
        <title>The Global Catalogue of Microorganisms (GCM) 10K type strain sequencing project: providing services to taxonomists for standard genome sequencing and annotation.</title>
        <authorList>
            <consortium name="The Broad Institute Genomics Platform"/>
            <consortium name="The Broad Institute Genome Sequencing Center for Infectious Disease"/>
            <person name="Wu L."/>
            <person name="Ma J."/>
        </authorList>
    </citation>
    <scope>NUCLEOTIDE SEQUENCE [LARGE SCALE GENOMIC DNA]</scope>
    <source>
        <strain evidence="6">JCM 4087</strain>
    </source>
</reference>